<feature type="compositionally biased region" description="Polar residues" evidence="1">
    <location>
        <begin position="213"/>
        <end position="225"/>
    </location>
</feature>
<protein>
    <submittedName>
        <fullName evidence="2">Uncharacterized protein</fullName>
    </submittedName>
</protein>
<feature type="region of interest" description="Disordered" evidence="1">
    <location>
        <begin position="198"/>
        <end position="299"/>
    </location>
</feature>
<feature type="region of interest" description="Disordered" evidence="1">
    <location>
        <begin position="64"/>
        <end position="144"/>
    </location>
</feature>
<dbReference type="Proteomes" id="UP000265520">
    <property type="component" value="Unassembled WGS sequence"/>
</dbReference>
<reference evidence="2 3" key="1">
    <citation type="journal article" date="2018" name="Front. Plant Sci.">
        <title>Red Clover (Trifolium pratense) and Zigzag Clover (T. medium) - A Picture of Genomic Similarities and Differences.</title>
        <authorList>
            <person name="Dluhosova J."/>
            <person name="Istvanek J."/>
            <person name="Nedelnik J."/>
            <person name="Repkova J."/>
        </authorList>
    </citation>
    <scope>NUCLEOTIDE SEQUENCE [LARGE SCALE GENOMIC DNA]</scope>
    <source>
        <strain evidence="3">cv. 10/8</strain>
        <tissue evidence="2">Leaf</tissue>
    </source>
</reference>
<proteinExistence type="predicted"/>
<dbReference type="EMBL" id="LXQA010021413">
    <property type="protein sequence ID" value="MCH91904.1"/>
    <property type="molecule type" value="Genomic_DNA"/>
</dbReference>
<gene>
    <name evidence="2" type="ORF">A2U01_0012835</name>
</gene>
<name>A0A392N079_9FABA</name>
<feature type="region of interest" description="Disordered" evidence="1">
    <location>
        <begin position="318"/>
        <end position="346"/>
    </location>
</feature>
<feature type="compositionally biased region" description="Polar residues" evidence="1">
    <location>
        <begin position="64"/>
        <end position="80"/>
    </location>
</feature>
<keyword evidence="3" id="KW-1185">Reference proteome</keyword>
<accession>A0A392N079</accession>
<evidence type="ECO:0000256" key="1">
    <source>
        <dbReference type="SAM" id="MobiDB-lite"/>
    </source>
</evidence>
<comment type="caution">
    <text evidence="2">The sequence shown here is derived from an EMBL/GenBank/DDBJ whole genome shotgun (WGS) entry which is preliminary data.</text>
</comment>
<evidence type="ECO:0000313" key="3">
    <source>
        <dbReference type="Proteomes" id="UP000265520"/>
    </source>
</evidence>
<dbReference type="AlphaFoldDB" id="A0A392N079"/>
<organism evidence="2 3">
    <name type="scientific">Trifolium medium</name>
    <dbReference type="NCBI Taxonomy" id="97028"/>
    <lineage>
        <taxon>Eukaryota</taxon>
        <taxon>Viridiplantae</taxon>
        <taxon>Streptophyta</taxon>
        <taxon>Embryophyta</taxon>
        <taxon>Tracheophyta</taxon>
        <taxon>Spermatophyta</taxon>
        <taxon>Magnoliopsida</taxon>
        <taxon>eudicotyledons</taxon>
        <taxon>Gunneridae</taxon>
        <taxon>Pentapetalae</taxon>
        <taxon>rosids</taxon>
        <taxon>fabids</taxon>
        <taxon>Fabales</taxon>
        <taxon>Fabaceae</taxon>
        <taxon>Papilionoideae</taxon>
        <taxon>50 kb inversion clade</taxon>
        <taxon>NPAAA clade</taxon>
        <taxon>Hologalegina</taxon>
        <taxon>IRL clade</taxon>
        <taxon>Trifolieae</taxon>
        <taxon>Trifolium</taxon>
    </lineage>
</organism>
<feature type="non-terminal residue" evidence="2">
    <location>
        <position position="346"/>
    </location>
</feature>
<evidence type="ECO:0000313" key="2">
    <source>
        <dbReference type="EMBL" id="MCH91904.1"/>
    </source>
</evidence>
<feature type="compositionally biased region" description="Polar residues" evidence="1">
    <location>
        <begin position="277"/>
        <end position="290"/>
    </location>
</feature>
<sequence>MVHANQGKSLLTSHDHFSNTPSTLHCRSHAPTFKTLSHIVLLHSDHRPTSVTIKLHKNFKITMSNTTDSSPIKDQLTVSPSKEKSSVMITHAVPLTTVHPQSSKRKKTKSSTVKKEKPSKVSETSSPSAVIKLTKSKGKKSTSTVGPKIALTMSDLYLKDNPFQTSNVDSKVDASVEGSVVSNVETSVKASETLDLENPKSTENLGEPILNSADDTNVGVGSSTKAMIDSAQENKKGGIVPETPEEEVEHVTASGNEKSQDKMMTGNEEVSDEYADANSQSGESKKTVSTNEEESVFADKSVAADANVVNVDDIQSGEVSVERTPGPSIANRLRSRSGKVVASASE</sequence>